<gene>
    <name evidence="2" type="ORF">BDD30_4482</name>
</gene>
<feature type="compositionally biased region" description="Basic and acidic residues" evidence="1">
    <location>
        <begin position="89"/>
        <end position="103"/>
    </location>
</feature>
<comment type="caution">
    <text evidence="2">The sequence shown here is derived from an EMBL/GenBank/DDBJ whole genome shotgun (WGS) entry which is preliminary data.</text>
</comment>
<evidence type="ECO:0000313" key="2">
    <source>
        <dbReference type="EMBL" id="RKS54118.1"/>
    </source>
</evidence>
<evidence type="ECO:0000313" key="3">
    <source>
        <dbReference type="Proteomes" id="UP000280955"/>
    </source>
</evidence>
<feature type="region of interest" description="Disordered" evidence="1">
    <location>
        <begin position="48"/>
        <end position="103"/>
    </location>
</feature>
<evidence type="ECO:0000256" key="1">
    <source>
        <dbReference type="SAM" id="MobiDB-lite"/>
    </source>
</evidence>
<dbReference type="EMBL" id="RBLJ01000006">
    <property type="protein sequence ID" value="RKS54118.1"/>
    <property type="molecule type" value="Genomic_DNA"/>
</dbReference>
<proteinExistence type="predicted"/>
<organism evidence="2 3">
    <name type="scientific">Photorhabdus asymbiotica</name>
    <dbReference type="NCBI Taxonomy" id="291112"/>
    <lineage>
        <taxon>Bacteria</taxon>
        <taxon>Pseudomonadati</taxon>
        <taxon>Pseudomonadota</taxon>
        <taxon>Gammaproteobacteria</taxon>
        <taxon>Enterobacterales</taxon>
        <taxon>Morganellaceae</taxon>
        <taxon>Photorhabdus</taxon>
    </lineage>
</organism>
<accession>A0ABX9SHA1</accession>
<name>A0ABX9SHA1_9GAMM</name>
<keyword evidence="3" id="KW-1185">Reference proteome</keyword>
<sequence length="228" mass="24889">MPPPPIASSNTGEAVNEANQTIASALDKKLKEIGETLDKATECSFGRVCSSDYVDGENQPNISKDLTDSEKAELGGSGAGTPGGWEPENEQRARNEELVKHQQQDRFNELTKVYDKNHPSQDLVIDGQTIRQGEGASRYGTTKIFESQKLTDKQIHNYAQQLAGDTPLKQVRSGIYTAKLGDGTTVTLRNVSTSEAQTGARWTIDVKDNGQLGDVATKYKTGIEIKFR</sequence>
<dbReference type="Proteomes" id="UP000280955">
    <property type="component" value="Unassembled WGS sequence"/>
</dbReference>
<dbReference type="RefSeq" id="WP_015835147.1">
    <property type="nucleotide sequence ID" value="NC_012962.1"/>
</dbReference>
<reference evidence="2 3" key="1">
    <citation type="submission" date="2018-10" db="EMBL/GenBank/DDBJ databases">
        <title>Genomic Encyclopedia of Archaeal and Bacterial Type Strains, Phase II (KMG-II): from individual species to whole genera.</title>
        <authorList>
            <person name="Goeker M."/>
        </authorList>
    </citation>
    <scope>NUCLEOTIDE SEQUENCE [LARGE SCALE GENOMIC DNA]</scope>
    <source>
        <strain evidence="2 3">DSM 15149</strain>
    </source>
</reference>
<protein>
    <submittedName>
        <fullName evidence="2">Uncharacterized protein</fullName>
    </submittedName>
</protein>